<evidence type="ECO:0000256" key="5">
    <source>
        <dbReference type="ARBA" id="ARBA00023163"/>
    </source>
</evidence>
<keyword evidence="10" id="KW-1185">Reference proteome</keyword>
<dbReference type="Pfam" id="PF02362">
    <property type="entry name" value="B3"/>
    <property type="match status" value="2"/>
</dbReference>
<evidence type="ECO:0000313" key="10">
    <source>
        <dbReference type="Proteomes" id="UP001417504"/>
    </source>
</evidence>
<evidence type="ECO:0000259" key="8">
    <source>
        <dbReference type="PROSITE" id="PS50863"/>
    </source>
</evidence>
<proteinExistence type="predicted"/>
<dbReference type="GO" id="GO:0003677">
    <property type="term" value="F:DNA binding"/>
    <property type="evidence" value="ECO:0007669"/>
    <property type="project" value="UniProtKB-KW"/>
</dbReference>
<organism evidence="9 10">
    <name type="scientific">Stephania japonica</name>
    <dbReference type="NCBI Taxonomy" id="461633"/>
    <lineage>
        <taxon>Eukaryota</taxon>
        <taxon>Viridiplantae</taxon>
        <taxon>Streptophyta</taxon>
        <taxon>Embryophyta</taxon>
        <taxon>Tracheophyta</taxon>
        <taxon>Spermatophyta</taxon>
        <taxon>Magnoliopsida</taxon>
        <taxon>Ranunculales</taxon>
        <taxon>Menispermaceae</taxon>
        <taxon>Menispermoideae</taxon>
        <taxon>Cissampelideae</taxon>
        <taxon>Stephania</taxon>
    </lineage>
</organism>
<keyword evidence="4" id="KW-0238">DNA-binding</keyword>
<comment type="caution">
    <text evidence="9">The sequence shown here is derived from an EMBL/GenBank/DDBJ whole genome shotgun (WGS) entry which is preliminary data.</text>
</comment>
<dbReference type="InterPro" id="IPR015300">
    <property type="entry name" value="DNA-bd_pseudobarrel_sf"/>
</dbReference>
<dbReference type="GO" id="GO:0005634">
    <property type="term" value="C:nucleus"/>
    <property type="evidence" value="ECO:0007669"/>
    <property type="project" value="UniProtKB-SubCell"/>
</dbReference>
<dbReference type="EMBL" id="JBBNAE010000004">
    <property type="protein sequence ID" value="KAK9130133.1"/>
    <property type="molecule type" value="Genomic_DNA"/>
</dbReference>
<protein>
    <recommendedName>
        <fullName evidence="8">TF-B3 domain-containing protein</fullName>
    </recommendedName>
</protein>
<sequence>MVHGNHFFKCMSHENYAEKLIVPKAFRITKLHGVGACEHAKLQTKTGEAWHVKVRSDDEEMWLEKGWEKFLKDNEVRLGDFVVFEHKGDMVFDVLLFDPNAYPLKAAEIYKTSRPHFIKRIAAHNLSKNPLEVPINFARSNGLARKGRTSATLIRDHWKKNLQNVNLAVGREPQERVRFDDEEMWLDKGWKEFVKDNEVSLGDFIVFEHNGNMVFDVLLFDPSACEKEYCSTSKKKNTSNNHKMTALISIKRIPTHNLLKNNPQMVSFSQNLQLLDELLVLPSSFSMFKLLSISYGYAGSTYKICKIKWTLLQRNEGNTKRSPDEESTQFGFSGQI</sequence>
<dbReference type="Proteomes" id="UP001417504">
    <property type="component" value="Unassembled WGS sequence"/>
</dbReference>
<dbReference type="AlphaFoldDB" id="A0AAP0P4B9"/>
<evidence type="ECO:0000256" key="2">
    <source>
        <dbReference type="ARBA" id="ARBA00022737"/>
    </source>
</evidence>
<dbReference type="CDD" id="cd10017">
    <property type="entry name" value="B3_DNA"/>
    <property type="match status" value="2"/>
</dbReference>
<accession>A0AAP0P4B9</accession>
<evidence type="ECO:0000256" key="1">
    <source>
        <dbReference type="ARBA" id="ARBA00004123"/>
    </source>
</evidence>
<dbReference type="SMART" id="SM01019">
    <property type="entry name" value="B3"/>
    <property type="match status" value="2"/>
</dbReference>
<keyword evidence="2" id="KW-0677">Repeat</keyword>
<feature type="domain" description="TF-B3" evidence="8">
    <location>
        <begin position="116"/>
        <end position="223"/>
    </location>
</feature>
<comment type="subcellular location">
    <subcellularLocation>
        <location evidence="1">Nucleus</location>
    </subcellularLocation>
</comment>
<dbReference type="PANTHER" id="PTHR31674">
    <property type="entry name" value="B3 DOMAIN-CONTAINING PROTEIN REM-LIKE 3-RELATED"/>
    <property type="match status" value="1"/>
</dbReference>
<evidence type="ECO:0000256" key="3">
    <source>
        <dbReference type="ARBA" id="ARBA00023015"/>
    </source>
</evidence>
<dbReference type="InterPro" id="IPR039218">
    <property type="entry name" value="REM_fam"/>
</dbReference>
<dbReference type="InterPro" id="IPR003340">
    <property type="entry name" value="B3_DNA-bd"/>
</dbReference>
<dbReference type="SUPFAM" id="SSF101936">
    <property type="entry name" value="DNA-binding pseudobarrel domain"/>
    <property type="match status" value="2"/>
</dbReference>
<evidence type="ECO:0000313" key="9">
    <source>
        <dbReference type="EMBL" id="KAK9130133.1"/>
    </source>
</evidence>
<evidence type="ECO:0000256" key="4">
    <source>
        <dbReference type="ARBA" id="ARBA00023125"/>
    </source>
</evidence>
<evidence type="ECO:0000256" key="7">
    <source>
        <dbReference type="SAM" id="MobiDB-lite"/>
    </source>
</evidence>
<dbReference type="PANTHER" id="PTHR31674:SF62">
    <property type="entry name" value="B3 DOMAIN-CONTAINING PROTEIN REM14-RELATED"/>
    <property type="match status" value="1"/>
</dbReference>
<keyword evidence="5" id="KW-0804">Transcription</keyword>
<reference evidence="9 10" key="1">
    <citation type="submission" date="2024-01" db="EMBL/GenBank/DDBJ databases">
        <title>Genome assemblies of Stephania.</title>
        <authorList>
            <person name="Yang L."/>
        </authorList>
    </citation>
    <scope>NUCLEOTIDE SEQUENCE [LARGE SCALE GENOMIC DNA]</scope>
    <source>
        <strain evidence="9">QJT</strain>
        <tissue evidence="9">Leaf</tissue>
    </source>
</reference>
<feature type="domain" description="TF-B3" evidence="8">
    <location>
        <begin position="5"/>
        <end position="100"/>
    </location>
</feature>
<keyword evidence="6" id="KW-0539">Nucleus</keyword>
<dbReference type="PROSITE" id="PS50863">
    <property type="entry name" value="B3"/>
    <property type="match status" value="2"/>
</dbReference>
<feature type="region of interest" description="Disordered" evidence="7">
    <location>
        <begin position="316"/>
        <end position="336"/>
    </location>
</feature>
<keyword evidence="3" id="KW-0805">Transcription regulation</keyword>
<gene>
    <name evidence="9" type="ORF">Sjap_010620</name>
</gene>
<dbReference type="Gene3D" id="2.40.330.10">
    <property type="entry name" value="DNA-binding pseudobarrel domain"/>
    <property type="match status" value="2"/>
</dbReference>
<name>A0AAP0P4B9_9MAGN</name>
<evidence type="ECO:0000256" key="6">
    <source>
        <dbReference type="ARBA" id="ARBA00023242"/>
    </source>
</evidence>